<dbReference type="RefSeq" id="WP_059070495.1">
    <property type="nucleotide sequence ID" value="NZ_LNAL01000006.1"/>
</dbReference>
<keyword evidence="1" id="KW-0812">Transmembrane</keyword>
<sequence length="339" mass="38650">MQKPFFFDPNKSRLFYLVIFAALALAGVLYAHSLGVQYSIIGSVASFLGLFVAFQSWLAADAASRKTDETLVQMHQMADETRRLVATSNQVEEQIRTAVTTISDSTRELYKGFANIQKEIRDFLAEAAGAEFLGVMVPTASIGTFYAKYHVPPLNQGEMRGITGQIHEQLLLRSHDTREFYLATLAVDETQTHYPPPSSNMLYYHYILGLWMQFRSNEPLTEAIWLEHVNLHLTTLRQIRESFELFAEHEEQKQAKVPPCLTLLSLPLQLFLCVDSKAANPYRAMVTFLGQYNLESVTEPRAMRSTDPELVRTLISMFESITDLTEYPGYKQLRQKYPL</sequence>
<dbReference type="OrthoDB" id="930620at2"/>
<feature type="transmembrane region" description="Helical" evidence="1">
    <location>
        <begin position="38"/>
        <end position="60"/>
    </location>
</feature>
<proteinExistence type="predicted"/>
<dbReference type="Proteomes" id="UP000054223">
    <property type="component" value="Unassembled WGS sequence"/>
</dbReference>
<protein>
    <submittedName>
        <fullName evidence="2">Uncharacterized protein</fullName>
    </submittedName>
</protein>
<accession>A0A9X0HMK8</accession>
<organism evidence="2 3">
    <name type="scientific">Solirubrum puertoriconensis</name>
    <dbReference type="NCBI Taxonomy" id="1751427"/>
    <lineage>
        <taxon>Bacteria</taxon>
        <taxon>Pseudomonadati</taxon>
        <taxon>Bacteroidota</taxon>
        <taxon>Cytophagia</taxon>
        <taxon>Cytophagales</taxon>
    </lineage>
</organism>
<name>A0A9X0HMK8_SOLP1</name>
<feature type="transmembrane region" description="Helical" evidence="1">
    <location>
        <begin position="12"/>
        <end position="32"/>
    </location>
</feature>
<keyword evidence="1" id="KW-0472">Membrane</keyword>
<dbReference type="AlphaFoldDB" id="A0A9X0HMK8"/>
<dbReference type="EMBL" id="LNAL01000006">
    <property type="protein sequence ID" value="KUG08727.1"/>
    <property type="molecule type" value="Genomic_DNA"/>
</dbReference>
<gene>
    <name evidence="2" type="ORF">ASU33_11345</name>
</gene>
<evidence type="ECO:0000313" key="2">
    <source>
        <dbReference type="EMBL" id="KUG08727.1"/>
    </source>
</evidence>
<evidence type="ECO:0000256" key="1">
    <source>
        <dbReference type="SAM" id="Phobius"/>
    </source>
</evidence>
<keyword evidence="1" id="KW-1133">Transmembrane helix</keyword>
<comment type="caution">
    <text evidence="2">The sequence shown here is derived from an EMBL/GenBank/DDBJ whole genome shotgun (WGS) entry which is preliminary data.</text>
</comment>
<keyword evidence="3" id="KW-1185">Reference proteome</keyword>
<evidence type="ECO:0000313" key="3">
    <source>
        <dbReference type="Proteomes" id="UP000054223"/>
    </source>
</evidence>
<reference evidence="2 3" key="1">
    <citation type="submission" date="2015-11" db="EMBL/GenBank/DDBJ databases">
        <title>Solirubrum puertoriconensis gen. nov. an environmental bacteria isolated in Puerto Rico.</title>
        <authorList>
            <person name="Cuebas-Irizarry M.F."/>
            <person name="Montalvo-Rodriguez R."/>
        </authorList>
    </citation>
    <scope>NUCLEOTIDE SEQUENCE [LARGE SCALE GENOMIC DNA]</scope>
    <source>
        <strain evidence="2 3">MC1A</strain>
    </source>
</reference>